<dbReference type="AlphaFoldDB" id="A0A1F5KRZ7"/>
<name>A0A1F5KRZ7_9BACT</name>
<protein>
    <submittedName>
        <fullName evidence="1">Uncharacterized protein</fullName>
    </submittedName>
</protein>
<dbReference type="Pfam" id="PF11373">
    <property type="entry name" value="DUF3175"/>
    <property type="match status" value="1"/>
</dbReference>
<proteinExistence type="predicted"/>
<dbReference type="Proteomes" id="UP000178565">
    <property type="component" value="Unassembled WGS sequence"/>
</dbReference>
<reference evidence="1 2" key="1">
    <citation type="journal article" date="2016" name="Nat. Commun.">
        <title>Thousands of microbial genomes shed light on interconnected biogeochemical processes in an aquifer system.</title>
        <authorList>
            <person name="Anantharaman K."/>
            <person name="Brown C.T."/>
            <person name="Hug L.A."/>
            <person name="Sharon I."/>
            <person name="Castelle C.J."/>
            <person name="Probst A.J."/>
            <person name="Thomas B.C."/>
            <person name="Singh A."/>
            <person name="Wilkins M.J."/>
            <person name="Karaoz U."/>
            <person name="Brodie E.L."/>
            <person name="Williams K.H."/>
            <person name="Hubbard S.S."/>
            <person name="Banfield J.F."/>
        </authorList>
    </citation>
    <scope>NUCLEOTIDE SEQUENCE [LARGE SCALE GENOMIC DNA]</scope>
</reference>
<dbReference type="InterPro" id="IPR021513">
    <property type="entry name" value="Phage_RSL1_Orf186"/>
</dbReference>
<accession>A0A1F5KRZ7</accession>
<evidence type="ECO:0000313" key="2">
    <source>
        <dbReference type="Proteomes" id="UP000178565"/>
    </source>
</evidence>
<gene>
    <name evidence="1" type="ORF">A3B45_03340</name>
</gene>
<dbReference type="EMBL" id="MFDM01000014">
    <property type="protein sequence ID" value="OGE43696.1"/>
    <property type="molecule type" value="Genomic_DNA"/>
</dbReference>
<evidence type="ECO:0000313" key="1">
    <source>
        <dbReference type="EMBL" id="OGE43696.1"/>
    </source>
</evidence>
<sequence>MRKKWLGYVTKHSFALDLEEGVFTWDDPKKIALSLKRSAEDSLRRKGTPFQSVSSVESTWFLI</sequence>
<dbReference type="STRING" id="1797785.A3B45_03340"/>
<organism evidence="1 2">
    <name type="scientific">Candidatus Daviesbacteria bacterium RIFCSPLOWO2_01_FULL_39_12</name>
    <dbReference type="NCBI Taxonomy" id="1797785"/>
    <lineage>
        <taxon>Bacteria</taxon>
        <taxon>Candidatus Daviesiibacteriota</taxon>
    </lineage>
</organism>
<comment type="caution">
    <text evidence="1">The sequence shown here is derived from an EMBL/GenBank/DDBJ whole genome shotgun (WGS) entry which is preliminary data.</text>
</comment>